<sequence>MKTLTMISIFLLSSISLKAQESILGHWNTGQENTVIEIKETDGKMEGRIISSDHPKAPLGKLILKELRREENLLKGKLYSPKFDKWFDASFSQQSNDCEVTIKVGWVERKVNWTKLQ</sequence>
<gene>
    <name evidence="2" type="ORF">NU887_01005</name>
</gene>
<name>A0A9X2P4Y0_9BACT</name>
<accession>A0A9X2P4Y0</accession>
<evidence type="ECO:0000313" key="2">
    <source>
        <dbReference type="EMBL" id="MCR9013587.1"/>
    </source>
</evidence>
<keyword evidence="1" id="KW-0732">Signal</keyword>
<dbReference type="EMBL" id="JANSUY010000001">
    <property type="protein sequence ID" value="MCR9013587.1"/>
    <property type="molecule type" value="Genomic_DNA"/>
</dbReference>
<dbReference type="Gene3D" id="2.40.128.520">
    <property type="match status" value="1"/>
</dbReference>
<feature type="signal peptide" evidence="1">
    <location>
        <begin position="1"/>
        <end position="19"/>
    </location>
</feature>
<dbReference type="RefSeq" id="WP_259265449.1">
    <property type="nucleotide sequence ID" value="NZ_JANAEZ010000014.1"/>
</dbReference>
<evidence type="ECO:0000313" key="3">
    <source>
        <dbReference type="Proteomes" id="UP001142175"/>
    </source>
</evidence>
<comment type="caution">
    <text evidence="2">The sequence shown here is derived from an EMBL/GenBank/DDBJ whole genome shotgun (WGS) entry which is preliminary data.</text>
</comment>
<dbReference type="Proteomes" id="UP001142175">
    <property type="component" value="Unassembled WGS sequence"/>
</dbReference>
<dbReference type="AlphaFoldDB" id="A0A9X2P4Y0"/>
<organism evidence="2 3">
    <name type="scientific">Aquiflexum gelatinilyticum</name>
    <dbReference type="NCBI Taxonomy" id="2961943"/>
    <lineage>
        <taxon>Bacteria</taxon>
        <taxon>Pseudomonadati</taxon>
        <taxon>Bacteroidota</taxon>
        <taxon>Cytophagia</taxon>
        <taxon>Cytophagales</taxon>
        <taxon>Cyclobacteriaceae</taxon>
        <taxon>Aquiflexum</taxon>
    </lineage>
</organism>
<proteinExistence type="predicted"/>
<reference evidence="2" key="1">
    <citation type="submission" date="2022-08" db="EMBL/GenBank/DDBJ databases">
        <authorList>
            <person name="Zhang D."/>
        </authorList>
    </citation>
    <scope>NUCLEOTIDE SEQUENCE</scope>
    <source>
        <strain evidence="2">XJ19-11</strain>
    </source>
</reference>
<keyword evidence="3" id="KW-1185">Reference proteome</keyword>
<evidence type="ECO:0000256" key="1">
    <source>
        <dbReference type="SAM" id="SignalP"/>
    </source>
</evidence>
<protein>
    <submittedName>
        <fullName evidence="2">DUF2147 domain-containing protein</fullName>
    </submittedName>
</protein>
<feature type="chain" id="PRO_5040989373" evidence="1">
    <location>
        <begin position="20"/>
        <end position="117"/>
    </location>
</feature>